<dbReference type="InterPro" id="IPR012337">
    <property type="entry name" value="RNaseH-like_sf"/>
</dbReference>
<dbReference type="GO" id="GO:0003676">
    <property type="term" value="F:nucleic acid binding"/>
    <property type="evidence" value="ECO:0007669"/>
    <property type="project" value="InterPro"/>
</dbReference>
<evidence type="ECO:0000313" key="3">
    <source>
        <dbReference type="Proteomes" id="UP000499080"/>
    </source>
</evidence>
<dbReference type="InterPro" id="IPR039537">
    <property type="entry name" value="Retrotran_Ty1/copia-like"/>
</dbReference>
<dbReference type="GO" id="GO:0015074">
    <property type="term" value="P:DNA integration"/>
    <property type="evidence" value="ECO:0007669"/>
    <property type="project" value="InterPro"/>
</dbReference>
<sequence length="127" mass="14883">MSKHKSVIGLKKRKGSLECCDIYKVFKLTKKPSKELPERTTSQPLELIHMDVWGPPPVKSKSGVSYFLSVVDDYTRKVNVMYNKKNVFKYFLQFQAMAERQLEKKIKIIHTDYGMEFISKEFAENLK</sequence>
<dbReference type="PANTHER" id="PTHR42648">
    <property type="entry name" value="TRANSPOSASE, PUTATIVE-RELATED"/>
    <property type="match status" value="1"/>
</dbReference>
<protein>
    <recommendedName>
        <fullName evidence="1">Integrase catalytic domain-containing protein</fullName>
    </recommendedName>
</protein>
<dbReference type="InterPro" id="IPR036397">
    <property type="entry name" value="RNaseH_sf"/>
</dbReference>
<comment type="caution">
    <text evidence="2">The sequence shown here is derived from an EMBL/GenBank/DDBJ whole genome shotgun (WGS) entry which is preliminary data.</text>
</comment>
<evidence type="ECO:0000313" key="2">
    <source>
        <dbReference type="EMBL" id="GBM73151.1"/>
    </source>
</evidence>
<dbReference type="OrthoDB" id="422839at2759"/>
<organism evidence="2 3">
    <name type="scientific">Araneus ventricosus</name>
    <name type="common">Orbweaver spider</name>
    <name type="synonym">Epeira ventricosa</name>
    <dbReference type="NCBI Taxonomy" id="182803"/>
    <lineage>
        <taxon>Eukaryota</taxon>
        <taxon>Metazoa</taxon>
        <taxon>Ecdysozoa</taxon>
        <taxon>Arthropoda</taxon>
        <taxon>Chelicerata</taxon>
        <taxon>Arachnida</taxon>
        <taxon>Araneae</taxon>
        <taxon>Araneomorphae</taxon>
        <taxon>Entelegynae</taxon>
        <taxon>Araneoidea</taxon>
        <taxon>Araneidae</taxon>
        <taxon>Araneus</taxon>
    </lineage>
</organism>
<gene>
    <name evidence="2" type="ORF">AVEN_30042_1</name>
</gene>
<dbReference type="PANTHER" id="PTHR42648:SF28">
    <property type="entry name" value="TRANSPOSON-ENCODED PROTEIN WITH RIBONUCLEASE H-LIKE AND RETROVIRUS ZINC FINGER-LIKE DOMAINS"/>
    <property type="match status" value="1"/>
</dbReference>
<dbReference type="InterPro" id="IPR001584">
    <property type="entry name" value="Integrase_cat-core"/>
</dbReference>
<name>A0A4Y2I5Z3_ARAVE</name>
<dbReference type="Proteomes" id="UP000499080">
    <property type="component" value="Unassembled WGS sequence"/>
</dbReference>
<dbReference type="AlphaFoldDB" id="A0A4Y2I5Z3"/>
<dbReference type="PROSITE" id="PS50994">
    <property type="entry name" value="INTEGRASE"/>
    <property type="match status" value="1"/>
</dbReference>
<accession>A0A4Y2I5Z3</accession>
<feature type="domain" description="Integrase catalytic" evidence="1">
    <location>
        <begin position="40"/>
        <end position="127"/>
    </location>
</feature>
<dbReference type="Gene3D" id="3.30.420.10">
    <property type="entry name" value="Ribonuclease H-like superfamily/Ribonuclease H"/>
    <property type="match status" value="1"/>
</dbReference>
<reference evidence="2 3" key="1">
    <citation type="journal article" date="2019" name="Sci. Rep.">
        <title>Orb-weaving spider Araneus ventricosus genome elucidates the spidroin gene catalogue.</title>
        <authorList>
            <person name="Kono N."/>
            <person name="Nakamura H."/>
            <person name="Ohtoshi R."/>
            <person name="Moran D.A.P."/>
            <person name="Shinohara A."/>
            <person name="Yoshida Y."/>
            <person name="Fujiwara M."/>
            <person name="Mori M."/>
            <person name="Tomita M."/>
            <person name="Arakawa K."/>
        </authorList>
    </citation>
    <scope>NUCLEOTIDE SEQUENCE [LARGE SCALE GENOMIC DNA]</scope>
</reference>
<dbReference type="EMBL" id="BGPR01002422">
    <property type="protein sequence ID" value="GBM73151.1"/>
    <property type="molecule type" value="Genomic_DNA"/>
</dbReference>
<proteinExistence type="predicted"/>
<keyword evidence="3" id="KW-1185">Reference proteome</keyword>
<dbReference type="Pfam" id="PF00665">
    <property type="entry name" value="rve"/>
    <property type="match status" value="1"/>
</dbReference>
<dbReference type="SUPFAM" id="SSF53098">
    <property type="entry name" value="Ribonuclease H-like"/>
    <property type="match status" value="1"/>
</dbReference>
<evidence type="ECO:0000259" key="1">
    <source>
        <dbReference type="PROSITE" id="PS50994"/>
    </source>
</evidence>